<dbReference type="Proteomes" id="UP001649230">
    <property type="component" value="Chromosome"/>
</dbReference>
<reference evidence="1 2" key="1">
    <citation type="journal article" date="2024" name="Int. J. Syst. Evol. Microbiol.">
        <title>Paenibacillus hexagrammi sp. nov., a novel bacterium isolated from the gut content of Hexagrammos agrammus.</title>
        <authorList>
            <person name="Jung H.K."/>
            <person name="Kim D.G."/>
            <person name="Zin H."/>
            <person name="Park J."/>
            <person name="Jung H."/>
            <person name="Kim Y.O."/>
            <person name="Kong H.J."/>
            <person name="Kim J.W."/>
            <person name="Kim Y.S."/>
        </authorList>
    </citation>
    <scope>NUCLEOTIDE SEQUENCE [LARGE SCALE GENOMIC DNA]</scope>
    <source>
        <strain evidence="1 2">YPD9-1</strain>
    </source>
</reference>
<sequence>MNKRVNQVIRKAEAKLGRKLTKRTIIMSLKKAVKVTRLGNGFARFEFAPVTVPANSFVSTAINGNSYNLISGSWIFSGNQQGYMLDNFSAAEDSWFFTAWNPTSSARTVRYAVIAKLKP</sequence>
<proteinExistence type="predicted"/>
<gene>
    <name evidence="1" type="ORF">L0M14_10280</name>
</gene>
<keyword evidence="2" id="KW-1185">Reference proteome</keyword>
<evidence type="ECO:0000313" key="2">
    <source>
        <dbReference type="Proteomes" id="UP001649230"/>
    </source>
</evidence>
<organism evidence="1 2">
    <name type="scientific">Paenibacillus hexagrammi</name>
    <dbReference type="NCBI Taxonomy" id="2908839"/>
    <lineage>
        <taxon>Bacteria</taxon>
        <taxon>Bacillati</taxon>
        <taxon>Bacillota</taxon>
        <taxon>Bacilli</taxon>
        <taxon>Bacillales</taxon>
        <taxon>Paenibacillaceae</taxon>
        <taxon>Paenibacillus</taxon>
    </lineage>
</organism>
<name>A0ABY3SNQ7_9BACL</name>
<protein>
    <submittedName>
        <fullName evidence="1">Uncharacterized protein</fullName>
    </submittedName>
</protein>
<dbReference type="EMBL" id="CP090978">
    <property type="protein sequence ID" value="UJF35447.1"/>
    <property type="molecule type" value="Genomic_DNA"/>
</dbReference>
<accession>A0ABY3SNQ7</accession>
<evidence type="ECO:0000313" key="1">
    <source>
        <dbReference type="EMBL" id="UJF35447.1"/>
    </source>
</evidence>